<sequence>MPLEGEYGPHPVQWVREQVELYERSGGTQGGTLWDTGLPVVIVTMRGAKSGKIRKIPLMRVEHAGRYAAVASNGGFPRHPVWYFNLKTDPHVELQDGSVRRDMTAREISGDEKAEWWERAVAAYPPYDEYQEKADRVIPVFVLEPTSATGPADAPPSVAEGDG</sequence>
<dbReference type="EMBL" id="CP097289">
    <property type="protein sequence ID" value="UQT61159.1"/>
    <property type="molecule type" value="Genomic_DNA"/>
</dbReference>
<dbReference type="InterPro" id="IPR012349">
    <property type="entry name" value="Split_barrel_FMN-bd"/>
</dbReference>
<comment type="catalytic activity">
    <reaction evidence="2">
        <text>oxidized coenzyme F420-(gamma-L-Glu)(n) + a quinol + H(+) = reduced coenzyme F420-(gamma-L-Glu)(n) + a quinone</text>
        <dbReference type="Rhea" id="RHEA:39663"/>
        <dbReference type="Rhea" id="RHEA-COMP:12939"/>
        <dbReference type="Rhea" id="RHEA-COMP:14378"/>
        <dbReference type="ChEBI" id="CHEBI:15378"/>
        <dbReference type="ChEBI" id="CHEBI:24646"/>
        <dbReference type="ChEBI" id="CHEBI:132124"/>
        <dbReference type="ChEBI" id="CHEBI:133980"/>
        <dbReference type="ChEBI" id="CHEBI:139511"/>
    </reaction>
</comment>
<gene>
    <name evidence="3" type="ORF">M4V62_42190</name>
</gene>
<dbReference type="Proteomes" id="UP000829992">
    <property type="component" value="Chromosome"/>
</dbReference>
<dbReference type="NCBIfam" id="TIGR00026">
    <property type="entry name" value="hi_GC_TIGR00026"/>
    <property type="match status" value="1"/>
</dbReference>
<evidence type="ECO:0000256" key="2">
    <source>
        <dbReference type="ARBA" id="ARBA00049106"/>
    </source>
</evidence>
<dbReference type="InterPro" id="IPR004378">
    <property type="entry name" value="F420H2_quin_Rdtase"/>
</dbReference>
<evidence type="ECO:0000256" key="1">
    <source>
        <dbReference type="ARBA" id="ARBA00008710"/>
    </source>
</evidence>
<dbReference type="SUPFAM" id="SSF50475">
    <property type="entry name" value="FMN-binding split barrel"/>
    <property type="match status" value="1"/>
</dbReference>
<evidence type="ECO:0000313" key="4">
    <source>
        <dbReference type="Proteomes" id="UP000829992"/>
    </source>
</evidence>
<dbReference type="RefSeq" id="WP_249592491.1">
    <property type="nucleotide sequence ID" value="NZ_BAAAQL010000053.1"/>
</dbReference>
<proteinExistence type="inferred from homology"/>
<evidence type="ECO:0000313" key="3">
    <source>
        <dbReference type="EMBL" id="UQT61159.1"/>
    </source>
</evidence>
<name>A0ABY4Q715_9ACTN</name>
<reference evidence="3 4" key="1">
    <citation type="submission" date="2022-05" db="EMBL/GenBank/DDBJ databases">
        <authorList>
            <person name="Zhou X."/>
            <person name="Li K."/>
            <person name="Man Y."/>
        </authorList>
    </citation>
    <scope>NUCLEOTIDE SEQUENCE [LARGE SCALE GENOMIC DNA]</scope>
    <source>
        <strain evidence="3 4">MS405</strain>
    </source>
</reference>
<accession>A0ABY4Q715</accession>
<dbReference type="Gene3D" id="2.30.110.10">
    <property type="entry name" value="Electron Transport, Fmn-binding Protein, Chain A"/>
    <property type="match status" value="1"/>
</dbReference>
<dbReference type="Pfam" id="PF04075">
    <property type="entry name" value="F420H2_quin_red"/>
    <property type="match status" value="1"/>
</dbReference>
<comment type="similarity">
    <text evidence="1">Belongs to the F420H(2)-dependent quinone reductase family.</text>
</comment>
<dbReference type="PANTHER" id="PTHR39428:SF3">
    <property type="entry name" value="DEAZAFLAVIN-DEPENDENT NITROREDUCTASE"/>
    <property type="match status" value="1"/>
</dbReference>
<organism evidence="3 4">
    <name type="scientific">Streptomyces durmitorensis</name>
    <dbReference type="NCBI Taxonomy" id="319947"/>
    <lineage>
        <taxon>Bacteria</taxon>
        <taxon>Bacillati</taxon>
        <taxon>Actinomycetota</taxon>
        <taxon>Actinomycetes</taxon>
        <taxon>Kitasatosporales</taxon>
        <taxon>Streptomycetaceae</taxon>
        <taxon>Streptomyces</taxon>
    </lineage>
</organism>
<protein>
    <submittedName>
        <fullName evidence="3">Nitroreductase family deazaflavin-dependent oxidoreductase</fullName>
    </submittedName>
</protein>
<keyword evidence="4" id="KW-1185">Reference proteome</keyword>
<dbReference type="PANTHER" id="PTHR39428">
    <property type="entry name" value="F420H(2)-DEPENDENT QUINONE REDUCTASE RV1261C"/>
    <property type="match status" value="1"/>
</dbReference>